<proteinExistence type="predicted"/>
<protein>
    <submittedName>
        <fullName evidence="2">Putative secreted protein</fullName>
    </submittedName>
</protein>
<feature type="chain" id="PRO_5025679272" evidence="1">
    <location>
        <begin position="20"/>
        <end position="106"/>
    </location>
</feature>
<sequence length="106" mass="12168">MSFGTCFPVIHFFISNVLTTTNSVLTTRGVANFCRTGFLGRTFGVRLGRTGWTNLRPFHQIRPVRLCGQCGQTLIQACLSLENFYFMQRVILFYKQLQLKETNSNH</sequence>
<keyword evidence="1" id="KW-0732">Signal</keyword>
<organism evidence="2">
    <name type="scientific">Ixodes ricinus</name>
    <name type="common">Common tick</name>
    <name type="synonym">Acarus ricinus</name>
    <dbReference type="NCBI Taxonomy" id="34613"/>
    <lineage>
        <taxon>Eukaryota</taxon>
        <taxon>Metazoa</taxon>
        <taxon>Ecdysozoa</taxon>
        <taxon>Arthropoda</taxon>
        <taxon>Chelicerata</taxon>
        <taxon>Arachnida</taxon>
        <taxon>Acari</taxon>
        <taxon>Parasitiformes</taxon>
        <taxon>Ixodida</taxon>
        <taxon>Ixodoidea</taxon>
        <taxon>Ixodidae</taxon>
        <taxon>Ixodinae</taxon>
        <taxon>Ixodes</taxon>
    </lineage>
</organism>
<feature type="signal peptide" evidence="1">
    <location>
        <begin position="1"/>
        <end position="19"/>
    </location>
</feature>
<accession>A0A6B0UDX5</accession>
<dbReference type="AlphaFoldDB" id="A0A6B0UDX5"/>
<evidence type="ECO:0000256" key="1">
    <source>
        <dbReference type="SAM" id="SignalP"/>
    </source>
</evidence>
<dbReference type="EMBL" id="GIFC01007118">
    <property type="protein sequence ID" value="MXU89201.1"/>
    <property type="molecule type" value="Transcribed_RNA"/>
</dbReference>
<reference evidence="2" key="1">
    <citation type="submission" date="2019-12" db="EMBL/GenBank/DDBJ databases">
        <title>An insight into the sialome of adult female Ixodes ricinus ticks feeding for 6 days.</title>
        <authorList>
            <person name="Perner J."/>
            <person name="Ribeiro J.M.C."/>
        </authorList>
    </citation>
    <scope>NUCLEOTIDE SEQUENCE</scope>
    <source>
        <strain evidence="2">Semi-engorged</strain>
        <tissue evidence="2">Salivary glands</tissue>
    </source>
</reference>
<evidence type="ECO:0000313" key="2">
    <source>
        <dbReference type="EMBL" id="MXU89201.1"/>
    </source>
</evidence>
<name>A0A6B0UDX5_IXORI</name>